<keyword evidence="2" id="KW-1185">Reference proteome</keyword>
<dbReference type="Proteomes" id="UP000187406">
    <property type="component" value="Unassembled WGS sequence"/>
</dbReference>
<dbReference type="PANTHER" id="PTHR34222">
    <property type="entry name" value="GAG_PRE-INTEGRS DOMAIN-CONTAINING PROTEIN"/>
    <property type="match status" value="1"/>
</dbReference>
<dbReference type="Pfam" id="PF14223">
    <property type="entry name" value="Retrotran_gag_2"/>
    <property type="match status" value="1"/>
</dbReference>
<dbReference type="OrthoDB" id="682732at2759"/>
<accession>A0A1Q3BXA0</accession>
<dbReference type="InParanoid" id="A0A1Q3BXA0"/>
<gene>
    <name evidence="1" type="ORF">CFOL_v3_16084</name>
</gene>
<name>A0A1Q3BXA0_CEPFO</name>
<proteinExistence type="predicted"/>
<dbReference type="EMBL" id="BDDD01001021">
    <property type="protein sequence ID" value="GAV72596.1"/>
    <property type="molecule type" value="Genomic_DNA"/>
</dbReference>
<reference evidence="2" key="1">
    <citation type="submission" date="2016-04" db="EMBL/GenBank/DDBJ databases">
        <title>Cephalotus genome sequencing.</title>
        <authorList>
            <person name="Fukushima K."/>
            <person name="Hasebe M."/>
            <person name="Fang X."/>
        </authorList>
    </citation>
    <scope>NUCLEOTIDE SEQUENCE [LARGE SCALE GENOMIC DNA]</scope>
    <source>
        <strain evidence="2">cv. St1</strain>
    </source>
</reference>
<feature type="non-terminal residue" evidence="1">
    <location>
        <position position="1"/>
    </location>
</feature>
<sequence>WLSEDALVMSWLLHSIEPALSPQYMMMESAKDIWDAISRQYSQKNKYAQAYEIRKESREMSQRGRSLAAYYSNLSHLSQQLDAYRTHRPSNPTELITFQKDIEKEKVYDFLARLNPDYDQVRVQVLGRDLFPTLEEAYNLIQHEEHRRTSMMLSVQPDRSALVTVSRPPTTTSGLKLDPTDKNPIVCDYCGKSRHTRTT</sequence>
<dbReference type="AlphaFoldDB" id="A0A1Q3BXA0"/>
<comment type="caution">
    <text evidence="1">The sequence shown here is derived from an EMBL/GenBank/DDBJ whole genome shotgun (WGS) entry which is preliminary data.</text>
</comment>
<evidence type="ECO:0000313" key="1">
    <source>
        <dbReference type="EMBL" id="GAV72596.1"/>
    </source>
</evidence>
<protein>
    <submittedName>
        <fullName evidence="1">UBN2_3 domain-containing protein</fullName>
    </submittedName>
</protein>
<dbReference type="PANTHER" id="PTHR34222:SF98">
    <property type="match status" value="1"/>
</dbReference>
<evidence type="ECO:0000313" key="2">
    <source>
        <dbReference type="Proteomes" id="UP000187406"/>
    </source>
</evidence>
<organism evidence="1 2">
    <name type="scientific">Cephalotus follicularis</name>
    <name type="common">Albany pitcher plant</name>
    <dbReference type="NCBI Taxonomy" id="3775"/>
    <lineage>
        <taxon>Eukaryota</taxon>
        <taxon>Viridiplantae</taxon>
        <taxon>Streptophyta</taxon>
        <taxon>Embryophyta</taxon>
        <taxon>Tracheophyta</taxon>
        <taxon>Spermatophyta</taxon>
        <taxon>Magnoliopsida</taxon>
        <taxon>eudicotyledons</taxon>
        <taxon>Gunneridae</taxon>
        <taxon>Pentapetalae</taxon>
        <taxon>rosids</taxon>
        <taxon>fabids</taxon>
        <taxon>Oxalidales</taxon>
        <taxon>Cephalotaceae</taxon>
        <taxon>Cephalotus</taxon>
    </lineage>
</organism>